<comment type="caution">
    <text evidence="4">The sequence shown here is derived from an EMBL/GenBank/DDBJ whole genome shotgun (WGS) entry which is preliminary data.</text>
</comment>
<accession>A0A6N8DSC1</accession>
<dbReference type="AlphaFoldDB" id="A0A6N8DSC1"/>
<organism evidence="4 5">
    <name type="scientific">Rhodoblastus acidophilus</name>
    <name type="common">Rhodopseudomonas acidophila</name>
    <dbReference type="NCBI Taxonomy" id="1074"/>
    <lineage>
        <taxon>Bacteria</taxon>
        <taxon>Pseudomonadati</taxon>
        <taxon>Pseudomonadota</taxon>
        <taxon>Alphaproteobacteria</taxon>
        <taxon>Hyphomicrobiales</taxon>
        <taxon>Rhodoblastaceae</taxon>
        <taxon>Rhodoblastus</taxon>
    </lineage>
</organism>
<keyword evidence="1 2" id="KW-0732">Signal</keyword>
<gene>
    <name evidence="4" type="ORF">GJ654_13970</name>
</gene>
<dbReference type="RefSeq" id="WP_155446785.1">
    <property type="nucleotide sequence ID" value="NZ_JAOQNR010000014.1"/>
</dbReference>
<sequence length="299" mass="32413">MRKVTKAAAAAMVLLAGGAMRAQAADMLPPAYQLESDAMVEFGSGWYLRGDIGYSTQSVPGFAYSTTNPVDLVSTPPSALLTNAGRNVGLMNSTLGVGYAFNRWFRSDVTYEWNQTYAGTYSQTFVPYYNGSYDVGGCPFSATTLTSCYKVDKAGLQNWSLMANVYGDFGTWFGVTPYVGGGIGFTNLRATSAEQFYFSNGTTYSYNGTNNTWCPSGSGSTCYIVGYAGPKAHAQVYTNFSWSLMAGMAYDIAPHLKLDIGYRYMNMGSISVVDASQNTVRKTIDAQQVRAGLRWTPDL</sequence>
<evidence type="ECO:0000313" key="5">
    <source>
        <dbReference type="Proteomes" id="UP000439113"/>
    </source>
</evidence>
<evidence type="ECO:0000256" key="1">
    <source>
        <dbReference type="ARBA" id="ARBA00022729"/>
    </source>
</evidence>
<protein>
    <submittedName>
        <fullName evidence="4">Outer membrane beta-barrel protein</fullName>
    </submittedName>
</protein>
<name>A0A6N8DSC1_RHOAC</name>
<dbReference type="InterPro" id="IPR027385">
    <property type="entry name" value="Beta-barrel_OMP"/>
</dbReference>
<dbReference type="SUPFAM" id="SSF56925">
    <property type="entry name" value="OMPA-like"/>
    <property type="match status" value="1"/>
</dbReference>
<feature type="signal peptide" evidence="2">
    <location>
        <begin position="1"/>
        <end position="24"/>
    </location>
</feature>
<feature type="domain" description="Outer membrane protein beta-barrel" evidence="3">
    <location>
        <begin position="14"/>
        <end position="295"/>
    </location>
</feature>
<dbReference type="OrthoDB" id="5643626at2"/>
<proteinExistence type="predicted"/>
<dbReference type="InterPro" id="IPR011250">
    <property type="entry name" value="OMP/PagP_B-barrel"/>
</dbReference>
<dbReference type="EMBL" id="WNKS01000013">
    <property type="protein sequence ID" value="MTV32093.1"/>
    <property type="molecule type" value="Genomic_DNA"/>
</dbReference>
<evidence type="ECO:0000313" key="4">
    <source>
        <dbReference type="EMBL" id="MTV32093.1"/>
    </source>
</evidence>
<dbReference type="Proteomes" id="UP000439113">
    <property type="component" value="Unassembled WGS sequence"/>
</dbReference>
<dbReference type="Gene3D" id="2.40.160.20">
    <property type="match status" value="1"/>
</dbReference>
<evidence type="ECO:0000256" key="2">
    <source>
        <dbReference type="SAM" id="SignalP"/>
    </source>
</evidence>
<dbReference type="Pfam" id="PF13505">
    <property type="entry name" value="OMP_b-brl"/>
    <property type="match status" value="1"/>
</dbReference>
<reference evidence="4 5" key="1">
    <citation type="submission" date="2019-11" db="EMBL/GenBank/DDBJ databases">
        <title>Whole-genome sequence of a Rhodoblastus acidophilus DSM 142.</title>
        <authorList>
            <person name="Kyndt J.A."/>
            <person name="Meyer T.E."/>
        </authorList>
    </citation>
    <scope>NUCLEOTIDE SEQUENCE [LARGE SCALE GENOMIC DNA]</scope>
    <source>
        <strain evidence="4 5">DSM 142</strain>
    </source>
</reference>
<evidence type="ECO:0000259" key="3">
    <source>
        <dbReference type="Pfam" id="PF13505"/>
    </source>
</evidence>
<feature type="chain" id="PRO_5026923260" evidence="2">
    <location>
        <begin position="25"/>
        <end position="299"/>
    </location>
</feature>